<keyword evidence="3" id="KW-1185">Reference proteome</keyword>
<evidence type="ECO:0000313" key="3">
    <source>
        <dbReference type="Proteomes" id="UP000494206"/>
    </source>
</evidence>
<comment type="caution">
    <text evidence="2">The sequence shown here is derived from an EMBL/GenBank/DDBJ whole genome shotgun (WGS) entry which is preliminary data.</text>
</comment>
<feature type="chain" id="PRO_5035897774" description="Spaetzle domain-containing protein" evidence="1">
    <location>
        <begin position="22"/>
        <end position="162"/>
    </location>
</feature>
<evidence type="ECO:0000256" key="1">
    <source>
        <dbReference type="SAM" id="SignalP"/>
    </source>
</evidence>
<protein>
    <recommendedName>
        <fullName evidence="4">Spaetzle domain-containing protein</fullName>
    </recommendedName>
</protein>
<name>A0A8S1EBC0_9PELO</name>
<dbReference type="SUPFAM" id="SSF57501">
    <property type="entry name" value="Cystine-knot cytokines"/>
    <property type="match status" value="1"/>
</dbReference>
<evidence type="ECO:0008006" key="4">
    <source>
        <dbReference type="Google" id="ProtNLM"/>
    </source>
</evidence>
<accession>A0A8S1EBC0</accession>
<dbReference type="AlphaFoldDB" id="A0A8S1EBC0"/>
<evidence type="ECO:0000313" key="2">
    <source>
        <dbReference type="EMBL" id="CAB3396897.1"/>
    </source>
</evidence>
<proteinExistence type="predicted"/>
<reference evidence="2 3" key="1">
    <citation type="submission" date="2020-04" db="EMBL/GenBank/DDBJ databases">
        <authorList>
            <person name="Laetsch R D."/>
            <person name="Stevens L."/>
            <person name="Kumar S."/>
            <person name="Blaxter L. M."/>
        </authorList>
    </citation>
    <scope>NUCLEOTIDE SEQUENCE [LARGE SCALE GENOMIC DNA]</scope>
</reference>
<feature type="signal peptide" evidence="1">
    <location>
        <begin position="1"/>
        <end position="21"/>
    </location>
</feature>
<gene>
    <name evidence="2" type="ORF">CBOVIS_LOCUS390</name>
</gene>
<dbReference type="EMBL" id="CADEPM010000001">
    <property type="protein sequence ID" value="CAB3396897.1"/>
    <property type="molecule type" value="Genomic_DNA"/>
</dbReference>
<sequence length="162" mass="18457">MIAIQILLCAINWFTTSYGYALFVEPHLHTKHGHVLSFEPVKLIEGQQKVEKNLNPLFESVCDVEIKPSIRPSFGILSNGTKVHIRQDELSFFEATFVECRNTRKTCYGVEHGLFHSECVTVYEHRVTSVRLLHPGSHYFDAVIKVPVACQCQLQGKDEDLL</sequence>
<dbReference type="OrthoDB" id="5786576at2759"/>
<organism evidence="2 3">
    <name type="scientific">Caenorhabditis bovis</name>
    <dbReference type="NCBI Taxonomy" id="2654633"/>
    <lineage>
        <taxon>Eukaryota</taxon>
        <taxon>Metazoa</taxon>
        <taxon>Ecdysozoa</taxon>
        <taxon>Nematoda</taxon>
        <taxon>Chromadorea</taxon>
        <taxon>Rhabditida</taxon>
        <taxon>Rhabditina</taxon>
        <taxon>Rhabditomorpha</taxon>
        <taxon>Rhabditoidea</taxon>
        <taxon>Rhabditidae</taxon>
        <taxon>Peloderinae</taxon>
        <taxon>Caenorhabditis</taxon>
    </lineage>
</organism>
<dbReference type="Proteomes" id="UP000494206">
    <property type="component" value="Unassembled WGS sequence"/>
</dbReference>
<dbReference type="InterPro" id="IPR029034">
    <property type="entry name" value="Cystine-knot_cytokine"/>
</dbReference>
<dbReference type="Gene3D" id="2.10.90.10">
    <property type="entry name" value="Cystine-knot cytokines"/>
    <property type="match status" value="1"/>
</dbReference>
<keyword evidence="1" id="KW-0732">Signal</keyword>